<name>A0A133UB17_9EURY</name>
<evidence type="ECO:0000256" key="1">
    <source>
        <dbReference type="SAM" id="MobiDB-lite"/>
    </source>
</evidence>
<feature type="compositionally biased region" description="Basic and acidic residues" evidence="1">
    <location>
        <begin position="1"/>
        <end position="14"/>
    </location>
</feature>
<accession>A0A133UB17</accession>
<feature type="region of interest" description="Disordered" evidence="1">
    <location>
        <begin position="1"/>
        <end position="30"/>
    </location>
</feature>
<evidence type="ECO:0000313" key="2">
    <source>
        <dbReference type="EMBL" id="KXA91379.1"/>
    </source>
</evidence>
<dbReference type="Proteomes" id="UP000070163">
    <property type="component" value="Unassembled WGS sequence"/>
</dbReference>
<reference evidence="2 3" key="1">
    <citation type="journal article" date="2016" name="Sci. Rep.">
        <title>Metabolic traits of an uncultured archaeal lineage -MSBL1- from brine pools of the Red Sea.</title>
        <authorList>
            <person name="Mwirichia R."/>
            <person name="Alam I."/>
            <person name="Rashid M."/>
            <person name="Vinu M."/>
            <person name="Ba-Alawi W."/>
            <person name="Anthony Kamau A."/>
            <person name="Kamanda Ngugi D."/>
            <person name="Goker M."/>
            <person name="Klenk H.P."/>
            <person name="Bajic V."/>
            <person name="Stingl U."/>
        </authorList>
    </citation>
    <scope>NUCLEOTIDE SEQUENCE [LARGE SCALE GENOMIC DNA]</scope>
    <source>
        <strain evidence="2">SCGC-AAA259A05</strain>
    </source>
</reference>
<protein>
    <submittedName>
        <fullName evidence="2">Uncharacterized protein</fullName>
    </submittedName>
</protein>
<comment type="caution">
    <text evidence="2">The sequence shown here is derived from an EMBL/GenBank/DDBJ whole genome shotgun (WGS) entry which is preliminary data.</text>
</comment>
<keyword evidence="3" id="KW-1185">Reference proteome</keyword>
<dbReference type="AlphaFoldDB" id="A0A133UB17"/>
<gene>
    <name evidence="2" type="ORF">AKJ57_01375</name>
</gene>
<sequence>MKEGKEGDVVENSRRYPSCPGVGKVHGGERHGAQKGIRRCCQLSSLFNGLSRREGNVSDSWTVVLKLTGGAPF</sequence>
<organism evidence="2 3">
    <name type="scientific">candidate division MSBL1 archaeon SCGC-AAA259A05</name>
    <dbReference type="NCBI Taxonomy" id="1698259"/>
    <lineage>
        <taxon>Archaea</taxon>
        <taxon>Methanobacteriati</taxon>
        <taxon>Methanobacteriota</taxon>
        <taxon>candidate division MSBL1</taxon>
    </lineage>
</organism>
<proteinExistence type="predicted"/>
<dbReference type="EMBL" id="LHXJ01000010">
    <property type="protein sequence ID" value="KXA91379.1"/>
    <property type="molecule type" value="Genomic_DNA"/>
</dbReference>
<evidence type="ECO:0000313" key="3">
    <source>
        <dbReference type="Proteomes" id="UP000070163"/>
    </source>
</evidence>